<name>U4TU57_9LACO</name>
<evidence type="ECO:0000313" key="2">
    <source>
        <dbReference type="Proteomes" id="UP000030647"/>
    </source>
</evidence>
<dbReference type="EMBL" id="KI271590">
    <property type="protein sequence ID" value="ERL64972.1"/>
    <property type="molecule type" value="Genomic_DNA"/>
</dbReference>
<gene>
    <name evidence="1" type="ORF">L248_3134</name>
</gene>
<evidence type="ECO:0000313" key="1">
    <source>
        <dbReference type="EMBL" id="ERL64972.1"/>
    </source>
</evidence>
<organism evidence="1 2">
    <name type="scientific">Schleiferilactobacillus shenzhenensis LY-73</name>
    <dbReference type="NCBI Taxonomy" id="1231336"/>
    <lineage>
        <taxon>Bacteria</taxon>
        <taxon>Bacillati</taxon>
        <taxon>Bacillota</taxon>
        <taxon>Bacilli</taxon>
        <taxon>Lactobacillales</taxon>
        <taxon>Lactobacillaceae</taxon>
        <taxon>Schleiferilactobacillus</taxon>
    </lineage>
</organism>
<dbReference type="Proteomes" id="UP000030647">
    <property type="component" value="Unassembled WGS sequence"/>
</dbReference>
<dbReference type="HOGENOM" id="CLU_3311982_0_0_9"/>
<accession>U4TU57</accession>
<dbReference type="AlphaFoldDB" id="U4TU57"/>
<reference evidence="2" key="1">
    <citation type="journal article" date="2013" name="Genome Announc.">
        <title>Whole-Genome Sequencing of Lactobacillus shenzhenensis Strain LY-73T.</title>
        <authorList>
            <person name="Lin Z."/>
            <person name="Liu Z."/>
            <person name="Yang R."/>
            <person name="Zou Y."/>
            <person name="Wan D."/>
            <person name="Chen J."/>
            <person name="Guo M."/>
            <person name="Zhao J."/>
            <person name="Fang C."/>
            <person name="Yang R."/>
            <person name="Liu F."/>
        </authorList>
    </citation>
    <scope>NUCLEOTIDE SEQUENCE [LARGE SCALE GENOMIC DNA]</scope>
    <source>
        <strain evidence="2">LY-73</strain>
    </source>
</reference>
<sequence length="39" mass="4200">MIGNLFILGVSLFGLYAYINTKGKRAILQDANGPDESAQ</sequence>
<proteinExistence type="predicted"/>
<keyword evidence="2" id="KW-1185">Reference proteome</keyword>
<protein>
    <submittedName>
        <fullName evidence="1">Uncharacterized protein</fullName>
    </submittedName>
</protein>